<comment type="caution">
    <text evidence="4">The sequence shown here is derived from an EMBL/GenBank/DDBJ whole genome shotgun (WGS) entry which is preliminary data.</text>
</comment>
<evidence type="ECO:0000256" key="1">
    <source>
        <dbReference type="ARBA" id="ARBA00009129"/>
    </source>
</evidence>
<feature type="compositionally biased region" description="Basic and acidic residues" evidence="2">
    <location>
        <begin position="24"/>
        <end position="49"/>
    </location>
</feature>
<proteinExistence type="inferred from homology"/>
<accession>A0A3B0BJR6</accession>
<dbReference type="AlphaFoldDB" id="A0A3B0BJR6"/>
<name>A0A3B0BJR6_9ACTN</name>
<dbReference type="SUPFAM" id="SSF69047">
    <property type="entry name" value="Hypothetical protein YjbJ"/>
    <property type="match status" value="1"/>
</dbReference>
<feature type="domain" description="CsbD-like" evidence="3">
    <location>
        <begin position="3"/>
        <end position="51"/>
    </location>
</feature>
<dbReference type="InterPro" id="IPR036629">
    <property type="entry name" value="YjbJ_sf"/>
</dbReference>
<comment type="similarity">
    <text evidence="1">Belongs to the UPF0337 (CsbD) family.</text>
</comment>
<dbReference type="Pfam" id="PF05532">
    <property type="entry name" value="CsbD"/>
    <property type="match status" value="1"/>
</dbReference>
<dbReference type="OrthoDB" id="4337837at2"/>
<protein>
    <submittedName>
        <fullName evidence="4">CsbD family protein</fullName>
    </submittedName>
</protein>
<evidence type="ECO:0000313" key="4">
    <source>
        <dbReference type="EMBL" id="RKN71766.1"/>
    </source>
</evidence>
<dbReference type="Gene3D" id="1.10.1470.10">
    <property type="entry name" value="YjbJ"/>
    <property type="match status" value="1"/>
</dbReference>
<dbReference type="EMBL" id="RBAM01000006">
    <property type="protein sequence ID" value="RKN71766.1"/>
    <property type="molecule type" value="Genomic_DNA"/>
</dbReference>
<dbReference type="InterPro" id="IPR008462">
    <property type="entry name" value="CsbD"/>
</dbReference>
<dbReference type="RefSeq" id="WP_120756375.1">
    <property type="nucleotide sequence ID" value="NZ_JBFADQ010000084.1"/>
</dbReference>
<evidence type="ECO:0000313" key="5">
    <source>
        <dbReference type="Proteomes" id="UP000270343"/>
    </source>
</evidence>
<dbReference type="Proteomes" id="UP000270343">
    <property type="component" value="Unassembled WGS sequence"/>
</dbReference>
<evidence type="ECO:0000259" key="3">
    <source>
        <dbReference type="Pfam" id="PF05532"/>
    </source>
</evidence>
<reference evidence="4 5" key="1">
    <citation type="journal article" date="2015" name="Antonie Van Leeuwenhoek">
        <title>Streptomyces klenkii sp. nov., isolated from deep marine sediment.</title>
        <authorList>
            <person name="Veyisoglu A."/>
            <person name="Sahin N."/>
        </authorList>
    </citation>
    <scope>NUCLEOTIDE SEQUENCE [LARGE SCALE GENOMIC DNA]</scope>
    <source>
        <strain evidence="4 5">KCTC 29202</strain>
    </source>
</reference>
<sequence>MGKAKAKAKQVKGKLKESAGSATGDKRMEAEGRAEKLTGKIQESAEKARKNLSGGR</sequence>
<feature type="region of interest" description="Disordered" evidence="2">
    <location>
        <begin position="1"/>
        <end position="56"/>
    </location>
</feature>
<keyword evidence="5" id="KW-1185">Reference proteome</keyword>
<evidence type="ECO:0000256" key="2">
    <source>
        <dbReference type="SAM" id="MobiDB-lite"/>
    </source>
</evidence>
<gene>
    <name evidence="4" type="ORF">D7231_17480</name>
</gene>
<organism evidence="4 5">
    <name type="scientific">Streptomyces klenkii</name>
    <dbReference type="NCBI Taxonomy" id="1420899"/>
    <lineage>
        <taxon>Bacteria</taxon>
        <taxon>Bacillati</taxon>
        <taxon>Actinomycetota</taxon>
        <taxon>Actinomycetes</taxon>
        <taxon>Kitasatosporales</taxon>
        <taxon>Streptomycetaceae</taxon>
        <taxon>Streptomyces</taxon>
    </lineage>
</organism>
<feature type="compositionally biased region" description="Basic residues" evidence="2">
    <location>
        <begin position="1"/>
        <end position="13"/>
    </location>
</feature>